<feature type="region of interest" description="Disordered" evidence="3">
    <location>
        <begin position="1"/>
        <end position="24"/>
    </location>
</feature>
<dbReference type="Gene3D" id="1.10.40.40">
    <property type="entry name" value="Deoxyribonucleotidase, domain 2"/>
    <property type="match status" value="1"/>
</dbReference>
<dbReference type="SUPFAM" id="SSF56784">
    <property type="entry name" value="HAD-like"/>
    <property type="match status" value="1"/>
</dbReference>
<protein>
    <recommendedName>
        <fullName evidence="4">Glycosyl transferase family 1 domain-containing protein</fullName>
    </recommendedName>
</protein>
<dbReference type="PANTHER" id="PTHR16504:SF4">
    <property type="entry name" value="5'(3')-DEOXYRIBONUCLEOTIDASE"/>
    <property type="match status" value="1"/>
</dbReference>
<dbReference type="OrthoDB" id="10248475at2759"/>
<dbReference type="Proteomes" id="UP000604046">
    <property type="component" value="Unassembled WGS sequence"/>
</dbReference>
<keyword evidence="6" id="KW-1185">Reference proteome</keyword>
<reference evidence="5" key="1">
    <citation type="submission" date="2021-02" db="EMBL/GenBank/DDBJ databases">
        <authorList>
            <person name="Dougan E. K."/>
            <person name="Rhodes N."/>
            <person name="Thang M."/>
            <person name="Chan C."/>
        </authorList>
    </citation>
    <scope>NUCLEOTIDE SEQUENCE</scope>
</reference>
<dbReference type="InterPro" id="IPR029000">
    <property type="entry name" value="Cyclophilin-like_dom_sf"/>
</dbReference>
<proteinExistence type="predicted"/>
<dbReference type="Gene3D" id="3.40.50.2000">
    <property type="entry name" value="Glycogen Phosphorylase B"/>
    <property type="match status" value="2"/>
</dbReference>
<evidence type="ECO:0000259" key="4">
    <source>
        <dbReference type="Pfam" id="PF00534"/>
    </source>
</evidence>
<evidence type="ECO:0000256" key="3">
    <source>
        <dbReference type="SAM" id="MobiDB-lite"/>
    </source>
</evidence>
<sequence>MAPSRQVLHGSQFSSADVPTTSEELRAIPHSRRPVCAMFTHSLERNGANNFCLYIARVLKHSQPLTIFSPKPGPMKEDFENLGLEVTIVDTTSPTFLKDLRVALLERNVGLLLANTIMRCDIILMAADIGLPSIWVIHESWPQDQLDHYAKEVFMCKDIDSAVIKRAFAAAGTIVFPSDMQRHLYDGMFRPEAGITIYNGIPLQQLDHFKQTQDRREVRAALGYTDDDFLVLHLGTVCSRKGQMFSVTACSRLIKEDGCKNLKQLIVGARYIRDHEIKYIDQIFEVAAAHGVSCRRWEDLREEERGQPQITVMDIQAAVLRFYMAADVVLVPSLNEVLPLVICESMAFERPVVCSRIDAIPEAVTDGVEGFLVPPGNPNAIREAVLKLYKDPTLRERMGAAGRARVLKQFSYGRMGEHYRELLDTVTSQPNAALKEEASPPKLKGRTVLVDMDNTIVDWDGEFIRRYAAASGRDLHEVEKIVRNRAKFEIEENFDASERAKVLETLASPGFYESLEPLPGAVEALQTLVAEGVDVKLVTAPHPTCAGTCALEKYISVERLLGASFQERLIITRDKTSVQGDLLVDDKPRVTGSKPQPWKHVIFSQAYNQVVLLAVVANRAVRCYLSRCCVKEVTQWPPKIHGEFRNRGAQQLVLLAPPFIALLVAIYHAQGVADRAMYFPGSSFQQAFVLSSQSRSAIPSRSSATLVAPASHMWPLKFLLCFLFWEASCQCAEDCDSPALLSVAKHGGSFHNARLLRCAWAPPGDAACFDTEPPPTFTVKFVLRDGRSFKVKTYRDWAPPFAQRFWQLSKLNWWKRVAIYRNDYRNESTRFVSQWGLVGDPKVNNAWTKWKTSNATAPALETNTRGRVAFAMDAVTCQAGPDDPCQPLRPNCTAADYCALGFSTEIFVNYGNNSRLDAHGFAPIGEVDDEGMEVLDALGSTLGNLYGEVQDLCPPTPPASEPYCVYRDGKPAGVNETLFQTWGNPYIRKDFPVMFRLRIASAFVESDRPYGTYGRYHAYAGASEN</sequence>
<keyword evidence="1" id="KW-0328">Glycosyltransferase</keyword>
<dbReference type="InterPro" id="IPR036412">
    <property type="entry name" value="HAD-like_sf"/>
</dbReference>
<name>A0A812SBF4_9DINO</name>
<comment type="caution">
    <text evidence="5">The sequence shown here is derived from an EMBL/GenBank/DDBJ whole genome shotgun (WGS) entry which is preliminary data.</text>
</comment>
<dbReference type="Pfam" id="PF06941">
    <property type="entry name" value="NT5C"/>
    <property type="match status" value="1"/>
</dbReference>
<dbReference type="SUPFAM" id="SSF53756">
    <property type="entry name" value="UDP-Glycosyltransferase/glycogen phosphorylase"/>
    <property type="match status" value="1"/>
</dbReference>
<dbReference type="GO" id="GO:0016757">
    <property type="term" value="F:glycosyltransferase activity"/>
    <property type="evidence" value="ECO:0007669"/>
    <property type="project" value="UniProtKB-KW"/>
</dbReference>
<evidence type="ECO:0000256" key="1">
    <source>
        <dbReference type="ARBA" id="ARBA00022676"/>
    </source>
</evidence>
<dbReference type="Gene3D" id="3.40.50.1000">
    <property type="entry name" value="HAD superfamily/HAD-like"/>
    <property type="match status" value="1"/>
</dbReference>
<dbReference type="AlphaFoldDB" id="A0A812SBF4"/>
<feature type="compositionally biased region" description="Polar residues" evidence="3">
    <location>
        <begin position="9"/>
        <end position="22"/>
    </location>
</feature>
<accession>A0A812SBF4</accession>
<dbReference type="GO" id="GO:0008253">
    <property type="term" value="F:5'-nucleotidase activity"/>
    <property type="evidence" value="ECO:0007669"/>
    <property type="project" value="InterPro"/>
</dbReference>
<evidence type="ECO:0000313" key="6">
    <source>
        <dbReference type="Proteomes" id="UP000604046"/>
    </source>
</evidence>
<gene>
    <name evidence="5" type="ORF">SNAT2548_LOCUS26742</name>
</gene>
<evidence type="ECO:0000256" key="2">
    <source>
        <dbReference type="PIRSR" id="PIRSR610708-1"/>
    </source>
</evidence>
<dbReference type="InterPro" id="IPR023214">
    <property type="entry name" value="HAD_sf"/>
</dbReference>
<feature type="active site" description="Proton donor" evidence="2">
    <location>
        <position position="453"/>
    </location>
</feature>
<dbReference type="InterPro" id="IPR010708">
    <property type="entry name" value="5'(3')-deoxyribonucleotidase"/>
</dbReference>
<keyword evidence="1" id="KW-0808">Transferase</keyword>
<dbReference type="InterPro" id="IPR001296">
    <property type="entry name" value="Glyco_trans_1"/>
</dbReference>
<dbReference type="Gene3D" id="2.40.100.10">
    <property type="entry name" value="Cyclophilin-like"/>
    <property type="match status" value="1"/>
</dbReference>
<dbReference type="EMBL" id="CAJNDS010002440">
    <property type="protein sequence ID" value="CAE7476074.1"/>
    <property type="molecule type" value="Genomic_DNA"/>
</dbReference>
<evidence type="ECO:0000313" key="5">
    <source>
        <dbReference type="EMBL" id="CAE7476074.1"/>
    </source>
</evidence>
<dbReference type="GO" id="GO:0009223">
    <property type="term" value="P:pyrimidine deoxyribonucleotide catabolic process"/>
    <property type="evidence" value="ECO:0007669"/>
    <property type="project" value="TreeGrafter"/>
</dbReference>
<dbReference type="PANTHER" id="PTHR16504">
    <property type="entry name" value="5'(3')-DEOXYRIBONUCLEOTIDASE"/>
    <property type="match status" value="1"/>
</dbReference>
<dbReference type="SUPFAM" id="SSF50891">
    <property type="entry name" value="Cyclophilin-like"/>
    <property type="match status" value="1"/>
</dbReference>
<dbReference type="CDD" id="cd03801">
    <property type="entry name" value="GT4_PimA-like"/>
    <property type="match status" value="1"/>
</dbReference>
<organism evidence="5 6">
    <name type="scientific">Symbiodinium natans</name>
    <dbReference type="NCBI Taxonomy" id="878477"/>
    <lineage>
        <taxon>Eukaryota</taxon>
        <taxon>Sar</taxon>
        <taxon>Alveolata</taxon>
        <taxon>Dinophyceae</taxon>
        <taxon>Suessiales</taxon>
        <taxon>Symbiodiniaceae</taxon>
        <taxon>Symbiodinium</taxon>
    </lineage>
</organism>
<feature type="domain" description="Glycosyl transferase family 1" evidence="4">
    <location>
        <begin position="214"/>
        <end position="404"/>
    </location>
</feature>
<feature type="active site" description="Nucleophile" evidence="2">
    <location>
        <position position="451"/>
    </location>
</feature>
<dbReference type="Pfam" id="PF00534">
    <property type="entry name" value="Glycos_transf_1"/>
    <property type="match status" value="1"/>
</dbReference>